<dbReference type="GO" id="GO:0032426">
    <property type="term" value="C:stereocilium tip"/>
    <property type="evidence" value="ECO:0007669"/>
    <property type="project" value="TreeGrafter"/>
</dbReference>
<dbReference type="PROSITE" id="PS50106">
    <property type="entry name" value="PDZ"/>
    <property type="match status" value="3"/>
</dbReference>
<dbReference type="AlphaFoldDB" id="A0A3B0JSX1"/>
<feature type="region of interest" description="Disordered" evidence="4">
    <location>
        <begin position="899"/>
        <end position="922"/>
    </location>
</feature>
<dbReference type="STRING" id="7266.A0A3B0JSX1"/>
<evidence type="ECO:0000313" key="7">
    <source>
        <dbReference type="Proteomes" id="UP000268350"/>
    </source>
</evidence>
<dbReference type="OrthoDB" id="10029564at2759"/>
<dbReference type="CDD" id="cd06742">
    <property type="entry name" value="PDZ3_FL-whirlin-like"/>
    <property type="match status" value="1"/>
</dbReference>
<dbReference type="InterPro" id="IPR033028">
    <property type="entry name" value="Whirlin_HN-like_dom2"/>
</dbReference>
<feature type="compositionally biased region" description="Low complexity" evidence="4">
    <location>
        <begin position="258"/>
        <end position="269"/>
    </location>
</feature>
<keyword evidence="3" id="KW-0966">Cell projection</keyword>
<feature type="compositionally biased region" description="Gly residues" evidence="4">
    <location>
        <begin position="120"/>
        <end position="139"/>
    </location>
</feature>
<dbReference type="GO" id="GO:0002142">
    <property type="term" value="C:stereocilia ankle link complex"/>
    <property type="evidence" value="ECO:0007669"/>
    <property type="project" value="TreeGrafter"/>
</dbReference>
<feature type="compositionally biased region" description="Basic and acidic residues" evidence="4">
    <location>
        <begin position="909"/>
        <end position="922"/>
    </location>
</feature>
<organism evidence="6 7">
    <name type="scientific">Drosophila guanche</name>
    <name type="common">Fruit fly</name>
    <dbReference type="NCBI Taxonomy" id="7266"/>
    <lineage>
        <taxon>Eukaryota</taxon>
        <taxon>Metazoa</taxon>
        <taxon>Ecdysozoa</taxon>
        <taxon>Arthropoda</taxon>
        <taxon>Hexapoda</taxon>
        <taxon>Insecta</taxon>
        <taxon>Pterygota</taxon>
        <taxon>Neoptera</taxon>
        <taxon>Endopterygota</taxon>
        <taxon>Diptera</taxon>
        <taxon>Brachycera</taxon>
        <taxon>Muscomorpha</taxon>
        <taxon>Ephydroidea</taxon>
        <taxon>Drosophilidae</taxon>
        <taxon>Drosophila</taxon>
        <taxon>Sophophora</taxon>
    </lineage>
</organism>
<evidence type="ECO:0000313" key="6">
    <source>
        <dbReference type="EMBL" id="SPP76456.1"/>
    </source>
</evidence>
<comment type="subcellular location">
    <subcellularLocation>
        <location evidence="1">Cell projection</location>
    </subcellularLocation>
</comment>
<keyword evidence="7" id="KW-1185">Reference proteome</keyword>
<feature type="region of interest" description="Disordered" evidence="4">
    <location>
        <begin position="202"/>
        <end position="243"/>
    </location>
</feature>
<dbReference type="Gene3D" id="2.30.42.10">
    <property type="match status" value="3"/>
</dbReference>
<dbReference type="CDD" id="cd00136">
    <property type="entry name" value="PDZ_canonical"/>
    <property type="match status" value="1"/>
</dbReference>
<dbReference type="SUPFAM" id="SSF50156">
    <property type="entry name" value="PDZ domain-like"/>
    <property type="match status" value="3"/>
</dbReference>
<feature type="domain" description="PDZ" evidence="5">
    <location>
        <begin position="926"/>
        <end position="994"/>
    </location>
</feature>
<dbReference type="EMBL" id="OUUW01000002">
    <property type="protein sequence ID" value="SPP76456.1"/>
    <property type="molecule type" value="Genomic_DNA"/>
</dbReference>
<dbReference type="Gene3D" id="1.20.1160.20">
    <property type="match status" value="1"/>
</dbReference>
<feature type="compositionally biased region" description="Gly residues" evidence="4">
    <location>
        <begin position="149"/>
        <end position="162"/>
    </location>
</feature>
<dbReference type="InterPro" id="IPR036034">
    <property type="entry name" value="PDZ_sf"/>
</dbReference>
<feature type="compositionally biased region" description="Polar residues" evidence="4">
    <location>
        <begin position="899"/>
        <end position="908"/>
    </location>
</feature>
<dbReference type="GO" id="GO:0005886">
    <property type="term" value="C:plasma membrane"/>
    <property type="evidence" value="ECO:0007669"/>
    <property type="project" value="TreeGrafter"/>
</dbReference>
<dbReference type="Proteomes" id="UP000268350">
    <property type="component" value="Unassembled WGS sequence"/>
</dbReference>
<feature type="compositionally biased region" description="Polar residues" evidence="4">
    <location>
        <begin position="796"/>
        <end position="807"/>
    </location>
</feature>
<feature type="compositionally biased region" description="Low complexity" evidence="4">
    <location>
        <begin position="1070"/>
        <end position="1080"/>
    </location>
</feature>
<dbReference type="OMA" id="LIFLEAX"/>
<dbReference type="FunFam" id="2.30.42.10:FF:000173">
    <property type="entry name" value="whirlin isoform X4"/>
    <property type="match status" value="1"/>
</dbReference>
<dbReference type="Pfam" id="PF00595">
    <property type="entry name" value="PDZ"/>
    <property type="match status" value="3"/>
</dbReference>
<feature type="region of interest" description="Disordered" evidence="4">
    <location>
        <begin position="256"/>
        <end position="306"/>
    </location>
</feature>
<keyword evidence="2" id="KW-0677">Repeat</keyword>
<accession>A0A3B0JSX1</accession>
<gene>
    <name evidence="6" type="ORF">DGUA_6G006993</name>
</gene>
<dbReference type="FunFam" id="2.30.42.10:FF:000167">
    <property type="entry name" value="whirlin isoform X1"/>
    <property type="match status" value="1"/>
</dbReference>
<evidence type="ECO:0000256" key="3">
    <source>
        <dbReference type="ARBA" id="ARBA00023273"/>
    </source>
</evidence>
<dbReference type="FunFam" id="2.30.42.10:FF:000182">
    <property type="entry name" value="whirlin isoform X2"/>
    <property type="match status" value="1"/>
</dbReference>
<evidence type="ECO:0000256" key="1">
    <source>
        <dbReference type="ARBA" id="ARBA00004316"/>
    </source>
</evidence>
<dbReference type="SMART" id="SM00228">
    <property type="entry name" value="PDZ"/>
    <property type="match status" value="3"/>
</dbReference>
<feature type="domain" description="PDZ" evidence="5">
    <location>
        <begin position="482"/>
        <end position="550"/>
    </location>
</feature>
<dbReference type="FunFam" id="1.20.1160.20:FF:000008">
    <property type="entry name" value="whirlin isoform X8"/>
    <property type="match status" value="1"/>
</dbReference>
<reference evidence="7" key="1">
    <citation type="submission" date="2018-01" db="EMBL/GenBank/DDBJ databases">
        <authorList>
            <person name="Alioto T."/>
            <person name="Alioto T."/>
        </authorList>
    </citation>
    <scope>NUCLEOTIDE SEQUENCE [LARGE SCALE GENOMIC DNA]</scope>
</reference>
<dbReference type="GO" id="GO:0005929">
    <property type="term" value="C:cilium"/>
    <property type="evidence" value="ECO:0007669"/>
    <property type="project" value="TreeGrafter"/>
</dbReference>
<feature type="compositionally biased region" description="Low complexity" evidence="4">
    <location>
        <begin position="280"/>
        <end position="290"/>
    </location>
</feature>
<feature type="compositionally biased region" description="Basic and acidic residues" evidence="4">
    <location>
        <begin position="293"/>
        <end position="304"/>
    </location>
</feature>
<proteinExistence type="predicted"/>
<dbReference type="InterPro" id="IPR051844">
    <property type="entry name" value="USH2_Complex_Protein"/>
</dbReference>
<feature type="region of interest" description="Disordered" evidence="4">
    <location>
        <begin position="119"/>
        <end position="162"/>
    </location>
</feature>
<dbReference type="CDD" id="cd07357">
    <property type="entry name" value="HN_L-whirlin_R2_like"/>
    <property type="match status" value="1"/>
</dbReference>
<dbReference type="InterPro" id="IPR001478">
    <property type="entry name" value="PDZ"/>
</dbReference>
<sequence length="1183" mass="127390">MRLGGSGIPYDGDPLTMSAAGNDYAELCDLGPSRWSARAYGYHGGAGAGLGLGGPSGGGGIGGLAGLISGATQSSSSVPTGGSQGLSAHHMRSSAGAPSSYEAEDIGLAFGMISPPPGSGGPYGGSASGMGGGGGGGSRVGNSTSSLRAGGGAGGAAGGGGRSGLYYSPPGTSYTIIERPHSPHYYFNSAGVPTKGGSLPGRGSAYLSSSPASHMAAGTAGTLPTSTAASGRSSMGNGNKKRPISPEQVLRMFGATQSSSVPTSSYHYSNGGTRDRTGRRSPASSPPSTTHQIYRDRERERDRSVPNIHELTTRTVSMSRDQQIDHGFGICVKGGKDSGLGVYISRIEENSVAERAGLRPGDTILEVNGTPFTSINHEEALKRCVQILKSSRQISMTVRAPPTLNSTAPLHGFGPPSRDPMYASMAPPLHPQNQAAAAAAAASGAGLPFRQTCSWMDRHGRPASPPMEYGGRRSDRRDRIRRVELLIEPGQSLGLMIRGGVEYGLGIFVTGVDKDSVADRCGLMIGDEILEVNGQSFLDVTHDEAVGQLKYHKRMSLVIRDVGKVPHSCTSIEMEPWDAYSPTGTRARRKGQIATMVEEKARSLLPRPHFASLSYYIAEYSGKAMTIDAFVAVLLEMLDTYEKHTLVTEIRELVFPEDRTRYDELVYRRERDPYGVDRHRRKGDPARDLPVTADDLEIIAATGRSPSSDSGLGMTVTDIHKRPAIQLPYRPMSAGPILHRAQPASHYQTASNQSSSSLSPTPQQQQQQQQQVQKQKQKQQHYPPHHASLRHLGGINMNSGNVGSVSMRQHPHRHHQQQQQLGPNQLKLKQTKDNQQQEYGCDEHRTRARRGSETLLPEYEQDAELATKLSRSFDMKEEGGTLLGDKGVRRHQSMQRLSAEQNGGSTTEQTHEHNPNVVPDHRGNLHITVKKTKPILGIAIEGGANTKHPLPRIINIHENGAAFEAGGLEVGQLILEVDGTKVEGLHHQEVARLIAECFANREKAEITFLVVEAKKSNLEPKPTADPLERQKLEFLYEWGIDLTETPKPMPTPIPLTRAKNPPPLPHELHNNISSSSNTNSQYGSQTALNNHQHPHQTYHPNTPTTNTTPATQATQATQTTKTTQTTQPPAAAATATKKPQQLNTNTPTKASREATPTREQQQPKTNGKRIMKLQREGATLFYH</sequence>
<feature type="compositionally biased region" description="Low complexity" evidence="4">
    <location>
        <begin position="751"/>
        <end position="774"/>
    </location>
</feature>
<evidence type="ECO:0000259" key="5">
    <source>
        <dbReference type="PROSITE" id="PS50106"/>
    </source>
</evidence>
<name>A0A3B0JSX1_DROGU</name>
<feature type="region of interest" description="Disordered" evidence="4">
    <location>
        <begin position="1043"/>
        <end position="1170"/>
    </location>
</feature>
<feature type="region of interest" description="Disordered" evidence="4">
    <location>
        <begin position="72"/>
        <end position="98"/>
    </location>
</feature>
<feature type="region of interest" description="Disordered" evidence="4">
    <location>
        <begin position="741"/>
        <end position="854"/>
    </location>
</feature>
<feature type="domain" description="PDZ" evidence="5">
    <location>
        <begin position="315"/>
        <end position="382"/>
    </location>
</feature>
<dbReference type="CDD" id="cd06741">
    <property type="entry name" value="PDZ2_FL-whirlin"/>
    <property type="match status" value="1"/>
</dbReference>
<evidence type="ECO:0000256" key="2">
    <source>
        <dbReference type="ARBA" id="ARBA00022737"/>
    </source>
</evidence>
<protein>
    <submittedName>
        <fullName evidence="6">Blast:Whirlin</fullName>
    </submittedName>
</protein>
<dbReference type="PANTHER" id="PTHR23116">
    <property type="entry name" value="PDZ DOMAIN CONTAINING WHIRLIN AND HARMONIN-RELATED"/>
    <property type="match status" value="1"/>
</dbReference>
<evidence type="ECO:0000256" key="4">
    <source>
        <dbReference type="SAM" id="MobiDB-lite"/>
    </source>
</evidence>
<feature type="compositionally biased region" description="Low complexity" evidence="4">
    <location>
        <begin position="1089"/>
        <end position="1141"/>
    </location>
</feature>
<feature type="compositionally biased region" description="Basic residues" evidence="4">
    <location>
        <begin position="775"/>
        <end position="789"/>
    </location>
</feature>
<feature type="compositionally biased region" description="Polar residues" evidence="4">
    <location>
        <begin position="222"/>
        <end position="237"/>
    </location>
</feature>
<feature type="compositionally biased region" description="Polar residues" evidence="4">
    <location>
        <begin position="72"/>
        <end position="81"/>
    </location>
</feature>
<dbReference type="PANTHER" id="PTHR23116:SF29">
    <property type="entry name" value="PDZ DOMAIN-CONTAINING PROTEIN 7"/>
    <property type="match status" value="1"/>
</dbReference>